<comment type="subcellular location">
    <subcellularLocation>
        <location evidence="5">Cytoplasm</location>
    </subcellularLocation>
    <subcellularLocation>
        <location evidence="5">Nucleus</location>
    </subcellularLocation>
</comment>
<dbReference type="InterPro" id="IPR004130">
    <property type="entry name" value="Gpn"/>
</dbReference>
<proteinExistence type="inferred from homology"/>
<dbReference type="Pfam" id="PF03029">
    <property type="entry name" value="ATP_bind_1"/>
    <property type="match status" value="1"/>
</dbReference>
<dbReference type="EMBL" id="JAIFTH010000363">
    <property type="protein sequence ID" value="KAG9509723.1"/>
    <property type="molecule type" value="Genomic_DNA"/>
</dbReference>
<sequence length="321" mass="35784">MEDSNPNVGASTSEAESVPTKAEPATTEEKANTQNNPTCLIVMGMAGSGKTTFVQKLAEHLYDKETPGYLINLDPACHDLAYPANIDIRDTVNYKQMMQEYGLGPNGAIMTSLNLFTTKFNHVMALIDQRSGEHDHFVFDTPGQIEVFNWSASGMIITETLSSSYRTAIVYVLDTVRNKNPATFMSNMLYACSILFKTKLPMIIVLNKTDLEDPSFALQWIEDFESFQMALDQETTYISNLTRSLSLVLDTFYHDLKPVALSSATGDGMDKFLNAIEVANLEYDTIYKPEYERVKLQAIQSAFGKSEKSELEKPAPKPSET</sequence>
<comment type="function">
    <text evidence="5">Small GTPase required for proper nuclear import of RNA polymerase II (RNAPII). May act at an RNAP assembly step prior to nuclear import.</text>
</comment>
<name>A0ABQ7S8J2_9ACAR</name>
<evidence type="ECO:0000313" key="8">
    <source>
        <dbReference type="Proteomes" id="UP000825002"/>
    </source>
</evidence>
<dbReference type="Proteomes" id="UP000825002">
    <property type="component" value="Unassembled WGS sequence"/>
</dbReference>
<evidence type="ECO:0000256" key="3">
    <source>
        <dbReference type="ARBA" id="ARBA00022801"/>
    </source>
</evidence>
<keyword evidence="2 5" id="KW-0547">Nucleotide-binding</keyword>
<reference evidence="7 8" key="1">
    <citation type="submission" date="2020-10" db="EMBL/GenBank/DDBJ databases">
        <authorList>
            <person name="Klimov P.B."/>
            <person name="Dyachkov S.M."/>
            <person name="Chetverikov P.E."/>
        </authorList>
    </citation>
    <scope>NUCLEOTIDE SEQUENCE [LARGE SCALE GENOMIC DNA]</scope>
    <source>
        <strain evidence="7">BMOC 18-1129-001#AD2665</strain>
        <tissue evidence="7">Entire mites</tissue>
    </source>
</reference>
<accession>A0ABQ7S8J2</accession>
<evidence type="ECO:0000313" key="7">
    <source>
        <dbReference type="EMBL" id="KAG9509723.1"/>
    </source>
</evidence>
<keyword evidence="8" id="KW-1185">Reference proteome</keyword>
<evidence type="ECO:0000256" key="6">
    <source>
        <dbReference type="SAM" id="MobiDB-lite"/>
    </source>
</evidence>
<comment type="similarity">
    <text evidence="1 5">Belongs to the GPN-loop GTPase family.</text>
</comment>
<dbReference type="PANTHER" id="PTHR21231">
    <property type="entry name" value="XPA-BINDING PROTEIN 1-RELATED"/>
    <property type="match status" value="1"/>
</dbReference>
<dbReference type="PANTHER" id="PTHR21231:SF8">
    <property type="entry name" value="GPN-LOOP GTPASE 1"/>
    <property type="match status" value="1"/>
</dbReference>
<keyword evidence="3 5" id="KW-0378">Hydrolase</keyword>
<dbReference type="CDD" id="cd17870">
    <property type="entry name" value="GPN1"/>
    <property type="match status" value="1"/>
</dbReference>
<dbReference type="InterPro" id="IPR030230">
    <property type="entry name" value="Gpn1/Npa3/XAB1"/>
</dbReference>
<dbReference type="InterPro" id="IPR027417">
    <property type="entry name" value="P-loop_NTPase"/>
</dbReference>
<keyword evidence="4 5" id="KW-0342">GTP-binding</keyword>
<gene>
    <name evidence="7" type="primary">Gpn1</name>
    <name evidence="7" type="ORF">GZH46_01748</name>
</gene>
<feature type="compositionally biased region" description="Polar residues" evidence="6">
    <location>
        <begin position="1"/>
        <end position="15"/>
    </location>
</feature>
<dbReference type="SUPFAM" id="SSF52540">
    <property type="entry name" value="P-loop containing nucleoside triphosphate hydrolases"/>
    <property type="match status" value="1"/>
</dbReference>
<evidence type="ECO:0000256" key="4">
    <source>
        <dbReference type="ARBA" id="ARBA00023134"/>
    </source>
</evidence>
<evidence type="ECO:0000256" key="2">
    <source>
        <dbReference type="ARBA" id="ARBA00022741"/>
    </source>
</evidence>
<dbReference type="EC" id="3.6.5.-" evidence="5"/>
<feature type="non-terminal residue" evidence="7">
    <location>
        <position position="1"/>
    </location>
</feature>
<dbReference type="Gene3D" id="3.40.50.300">
    <property type="entry name" value="P-loop containing nucleotide triphosphate hydrolases"/>
    <property type="match status" value="1"/>
</dbReference>
<organism evidence="7 8">
    <name type="scientific">Fragariocoptes setiger</name>
    <dbReference type="NCBI Taxonomy" id="1670756"/>
    <lineage>
        <taxon>Eukaryota</taxon>
        <taxon>Metazoa</taxon>
        <taxon>Ecdysozoa</taxon>
        <taxon>Arthropoda</taxon>
        <taxon>Chelicerata</taxon>
        <taxon>Arachnida</taxon>
        <taxon>Acari</taxon>
        <taxon>Acariformes</taxon>
        <taxon>Trombidiformes</taxon>
        <taxon>Prostigmata</taxon>
        <taxon>Eupodina</taxon>
        <taxon>Eriophyoidea</taxon>
        <taxon>Phytoptidae</taxon>
        <taxon>Fragariocoptes</taxon>
    </lineage>
</organism>
<keyword evidence="5" id="KW-0963">Cytoplasm</keyword>
<evidence type="ECO:0000256" key="1">
    <source>
        <dbReference type="ARBA" id="ARBA00005290"/>
    </source>
</evidence>
<evidence type="ECO:0000256" key="5">
    <source>
        <dbReference type="RuleBase" id="RU365059"/>
    </source>
</evidence>
<feature type="region of interest" description="Disordered" evidence="6">
    <location>
        <begin position="1"/>
        <end position="34"/>
    </location>
</feature>
<comment type="subunit">
    <text evidence="5">Binds to RNA polymerase II.</text>
</comment>
<protein>
    <recommendedName>
        <fullName evidence="5">GPN-loop GTPase</fullName>
        <ecNumber evidence="5">3.6.5.-</ecNumber>
    </recommendedName>
</protein>
<comment type="caution">
    <text evidence="7">The sequence shown here is derived from an EMBL/GenBank/DDBJ whole genome shotgun (WGS) entry which is preliminary data.</text>
</comment>